<reference evidence="7 8" key="1">
    <citation type="submission" date="2023-07" db="EMBL/GenBank/DDBJ databases">
        <title>Sorghum-associated microbial communities from plants grown in Nebraska, USA.</title>
        <authorList>
            <person name="Schachtman D."/>
        </authorList>
    </citation>
    <scope>NUCLEOTIDE SEQUENCE [LARGE SCALE GENOMIC DNA]</scope>
    <source>
        <strain evidence="7 8">BE190</strain>
    </source>
</reference>
<keyword evidence="2 5" id="KW-0812">Transmembrane</keyword>
<dbReference type="Proteomes" id="UP001253595">
    <property type="component" value="Unassembled WGS sequence"/>
</dbReference>
<comment type="caution">
    <text evidence="7">The sequence shown here is derived from an EMBL/GenBank/DDBJ whole genome shotgun (WGS) entry which is preliminary data.</text>
</comment>
<evidence type="ECO:0000256" key="1">
    <source>
        <dbReference type="ARBA" id="ARBA00004141"/>
    </source>
</evidence>
<feature type="transmembrane region" description="Helical" evidence="5">
    <location>
        <begin position="31"/>
        <end position="49"/>
    </location>
</feature>
<evidence type="ECO:0000313" key="8">
    <source>
        <dbReference type="Proteomes" id="UP001253595"/>
    </source>
</evidence>
<evidence type="ECO:0000256" key="2">
    <source>
        <dbReference type="ARBA" id="ARBA00022692"/>
    </source>
</evidence>
<dbReference type="InterPro" id="IPR003825">
    <property type="entry name" value="Colicin-V_CvpA"/>
</dbReference>
<feature type="transmembrane region" description="Helical" evidence="5">
    <location>
        <begin position="107"/>
        <end position="127"/>
    </location>
</feature>
<keyword evidence="4 5" id="KW-0472">Membrane</keyword>
<dbReference type="PANTHER" id="PTHR37306:SF1">
    <property type="entry name" value="COLICIN V PRODUCTION PROTEIN"/>
    <property type="match status" value="1"/>
</dbReference>
<feature type="transmembrane region" description="Helical" evidence="5">
    <location>
        <begin position="61"/>
        <end position="87"/>
    </location>
</feature>
<organism evidence="7 8">
    <name type="scientific">Cellvibrio fibrivorans</name>
    <dbReference type="NCBI Taxonomy" id="126350"/>
    <lineage>
        <taxon>Bacteria</taxon>
        <taxon>Pseudomonadati</taxon>
        <taxon>Pseudomonadota</taxon>
        <taxon>Gammaproteobacteria</taxon>
        <taxon>Cellvibrionales</taxon>
        <taxon>Cellvibrionaceae</taxon>
        <taxon>Cellvibrio</taxon>
    </lineage>
</organism>
<evidence type="ECO:0000313" key="7">
    <source>
        <dbReference type="EMBL" id="MDR7090982.1"/>
    </source>
</evidence>
<dbReference type="Pfam" id="PF13511">
    <property type="entry name" value="DUF4124"/>
    <property type="match status" value="1"/>
</dbReference>
<protein>
    <submittedName>
        <fullName evidence="7">Membrane protein required for colicin V production</fullName>
    </submittedName>
</protein>
<sequence>MHITTIVFFALLAFFTWRGYQKGFIGSITRVLGWIVAYPAAIVFTKPTAKLIMQHTALDGLLVYFIAGSAIFLLVSFLVSLLLNLLAKLIPETDATQVGSRIGGASVGVLMGALVGLLVVYAIGLVLTPKIQPMQYEQTDNIPVTDSTEPTNRAPATGVPHVRDLAKSNDSFIEASAKKLMGNAAATAVDLALDDKTTTQITKAFVENPQTMLTHVQQVANDGQMKNLMADEKIQSILTTGDTHALMRDPAFKELMNNPSVQALMSQSDVNSEAGSQAAAEKMVQAWNRVQTIKHDPRVIAIISDPEFQQQLNSSNKLPLMMNPKLNQLTEIIFNSEVEPANGMGNYQVQDINEATTNTAPATQNASGEDAKPATTIYRWTDENGQVHYSDKPVKDKQ</sequence>
<comment type="subcellular location">
    <subcellularLocation>
        <location evidence="1">Membrane</location>
        <topology evidence="1">Multi-pass membrane protein</topology>
    </subcellularLocation>
</comment>
<dbReference type="Pfam" id="PF02674">
    <property type="entry name" value="Colicin_V"/>
    <property type="match status" value="1"/>
</dbReference>
<gene>
    <name evidence="7" type="ORF">J2X05_003008</name>
</gene>
<evidence type="ECO:0000256" key="5">
    <source>
        <dbReference type="SAM" id="Phobius"/>
    </source>
</evidence>
<evidence type="ECO:0000256" key="4">
    <source>
        <dbReference type="ARBA" id="ARBA00023136"/>
    </source>
</evidence>
<keyword evidence="8" id="KW-1185">Reference proteome</keyword>
<name>A0ABU1V0S2_9GAMM</name>
<dbReference type="RefSeq" id="WP_310073740.1">
    <property type="nucleotide sequence ID" value="NZ_JAVDVX010000005.1"/>
</dbReference>
<evidence type="ECO:0000259" key="6">
    <source>
        <dbReference type="Pfam" id="PF13511"/>
    </source>
</evidence>
<evidence type="ECO:0000256" key="3">
    <source>
        <dbReference type="ARBA" id="ARBA00022989"/>
    </source>
</evidence>
<dbReference type="EMBL" id="JAVDVX010000005">
    <property type="protein sequence ID" value="MDR7090982.1"/>
    <property type="molecule type" value="Genomic_DNA"/>
</dbReference>
<keyword evidence="3 5" id="KW-1133">Transmembrane helix</keyword>
<dbReference type="InterPro" id="IPR025392">
    <property type="entry name" value="DUF4124"/>
</dbReference>
<proteinExistence type="predicted"/>
<accession>A0ABU1V0S2</accession>
<feature type="domain" description="DUF4124" evidence="6">
    <location>
        <begin position="374"/>
        <end position="393"/>
    </location>
</feature>
<dbReference type="PANTHER" id="PTHR37306">
    <property type="entry name" value="COLICIN V PRODUCTION PROTEIN"/>
    <property type="match status" value="1"/>
</dbReference>